<reference evidence="7 8" key="1">
    <citation type="submission" date="2023-03" db="EMBL/GenBank/DDBJ databases">
        <title>Roseibium porphyridii sp. nov. and Roseibium rhodosorbium sp. nov. isolated from marine algae, Porphyridium cruentum and Rhodosorus marinus, respectively.</title>
        <authorList>
            <person name="Lee M.W."/>
            <person name="Choi B.J."/>
            <person name="Lee J.K."/>
            <person name="Choi D.G."/>
            <person name="Baek J.H."/>
            <person name="Bayburt H."/>
            <person name="Kim J.M."/>
            <person name="Han D.M."/>
            <person name="Kim K.H."/>
            <person name="Jeon C.O."/>
        </authorList>
    </citation>
    <scope>NUCLEOTIDE SEQUENCE [LARGE SCALE GENOMIC DNA]</scope>
    <source>
        <strain evidence="7 8">KMA01</strain>
    </source>
</reference>
<feature type="transmembrane region" description="Helical" evidence="6">
    <location>
        <begin position="234"/>
        <end position="256"/>
    </location>
</feature>
<evidence type="ECO:0000256" key="1">
    <source>
        <dbReference type="ARBA" id="ARBA00004651"/>
    </source>
</evidence>
<keyword evidence="3 6" id="KW-0812">Transmembrane</keyword>
<feature type="transmembrane region" description="Helical" evidence="6">
    <location>
        <begin position="104"/>
        <end position="123"/>
    </location>
</feature>
<dbReference type="PANTHER" id="PTHR30482:SF5">
    <property type="entry name" value="ABC TRANSPORTER PERMEASE PROTEIN"/>
    <property type="match status" value="1"/>
</dbReference>
<evidence type="ECO:0000256" key="2">
    <source>
        <dbReference type="ARBA" id="ARBA00022475"/>
    </source>
</evidence>
<evidence type="ECO:0000256" key="3">
    <source>
        <dbReference type="ARBA" id="ARBA00022692"/>
    </source>
</evidence>
<feature type="transmembrane region" description="Helical" evidence="6">
    <location>
        <begin position="27"/>
        <end position="44"/>
    </location>
</feature>
<comment type="subcellular location">
    <subcellularLocation>
        <location evidence="1">Cell membrane</location>
        <topology evidence="1">Multi-pass membrane protein</topology>
    </subcellularLocation>
</comment>
<dbReference type="InterPro" id="IPR043428">
    <property type="entry name" value="LivM-like"/>
</dbReference>
<keyword evidence="5 6" id="KW-0472">Membrane</keyword>
<feature type="transmembrane region" description="Helical" evidence="6">
    <location>
        <begin position="320"/>
        <end position="341"/>
    </location>
</feature>
<feature type="transmembrane region" description="Helical" evidence="6">
    <location>
        <begin position="262"/>
        <end position="281"/>
    </location>
</feature>
<evidence type="ECO:0000256" key="4">
    <source>
        <dbReference type="ARBA" id="ARBA00022989"/>
    </source>
</evidence>
<dbReference type="CDD" id="cd06581">
    <property type="entry name" value="TM_PBP1_LivM_like"/>
    <property type="match status" value="1"/>
</dbReference>
<accession>A0ABY8F823</accession>
<feature type="transmembrane region" description="Helical" evidence="6">
    <location>
        <begin position="183"/>
        <end position="204"/>
    </location>
</feature>
<dbReference type="Proteomes" id="UP001209803">
    <property type="component" value="Chromosome"/>
</dbReference>
<keyword evidence="2" id="KW-1003">Cell membrane</keyword>
<organism evidence="7 8">
    <name type="scientific">Roseibium porphyridii</name>
    <dbReference type="NCBI Taxonomy" id="2866279"/>
    <lineage>
        <taxon>Bacteria</taxon>
        <taxon>Pseudomonadati</taxon>
        <taxon>Pseudomonadota</taxon>
        <taxon>Alphaproteobacteria</taxon>
        <taxon>Hyphomicrobiales</taxon>
        <taxon>Stappiaceae</taxon>
        <taxon>Roseibium</taxon>
    </lineage>
</organism>
<name>A0ABY8F823_9HYPH</name>
<keyword evidence="8" id="KW-1185">Reference proteome</keyword>
<feature type="transmembrane region" description="Helical" evidence="6">
    <location>
        <begin position="130"/>
        <end position="153"/>
    </location>
</feature>
<evidence type="ECO:0000256" key="5">
    <source>
        <dbReference type="ARBA" id="ARBA00023136"/>
    </source>
</evidence>
<dbReference type="InterPro" id="IPR001851">
    <property type="entry name" value="ABC_transp_permease"/>
</dbReference>
<feature type="transmembrane region" description="Helical" evidence="6">
    <location>
        <begin position="50"/>
        <end position="69"/>
    </location>
</feature>
<feature type="transmembrane region" description="Helical" evidence="6">
    <location>
        <begin position="293"/>
        <end position="314"/>
    </location>
</feature>
<dbReference type="Pfam" id="PF02653">
    <property type="entry name" value="BPD_transp_2"/>
    <property type="match status" value="1"/>
</dbReference>
<keyword evidence="4 6" id="KW-1133">Transmembrane helix</keyword>
<dbReference type="RefSeq" id="WP_265682725.1">
    <property type="nucleotide sequence ID" value="NZ_CP120863.1"/>
</dbReference>
<protein>
    <submittedName>
        <fullName evidence="7">Branched-chain amino acid ABC transporter permease</fullName>
    </submittedName>
</protein>
<dbReference type="PANTHER" id="PTHR30482">
    <property type="entry name" value="HIGH-AFFINITY BRANCHED-CHAIN AMINO ACID TRANSPORT SYSTEM PERMEASE"/>
    <property type="match status" value="1"/>
</dbReference>
<dbReference type="EMBL" id="CP120863">
    <property type="protein sequence ID" value="WFE90669.1"/>
    <property type="molecule type" value="Genomic_DNA"/>
</dbReference>
<proteinExistence type="predicted"/>
<evidence type="ECO:0000256" key="6">
    <source>
        <dbReference type="SAM" id="Phobius"/>
    </source>
</evidence>
<gene>
    <name evidence="7" type="ORF">K1718_04790</name>
</gene>
<feature type="transmembrane region" description="Helical" evidence="6">
    <location>
        <begin position="76"/>
        <end position="92"/>
    </location>
</feature>
<evidence type="ECO:0000313" key="7">
    <source>
        <dbReference type="EMBL" id="WFE90669.1"/>
    </source>
</evidence>
<evidence type="ECO:0000313" key="8">
    <source>
        <dbReference type="Proteomes" id="UP001209803"/>
    </source>
</evidence>
<sequence>MFYREAGQFKTSYKADQALMPILQDRIGLSVILVVAFVIIPAFANDFFLTSIMIPFLVFSLAAIGLNILTGYCGQLSLGTGAFMGVGAYAAYKLTTIFPDANVILMVLLSGVFSAAIGAIFGLPSLRIKGLYLAVTTLAAQFFLEWCFIRIGWLYNYNASGAIEVPHREVFGIVASGAEATPIVRYFIVLCITAGIAFLMANVLRGRIGRSWMMIRDMDIAAELMGIRPLQTKLMAFAVSSYICGVAGAMMVFFWLNAAEPSSYSISLSFQVLFMVILGGLGSLSGAFMGAAFIWILPVFLKFIPGTLGIQIAAETVEHVTFMIVGALIIFFLIVEPHGFARLWQIAKQKLRVWPFPY</sequence>